<dbReference type="PROSITE" id="PS00198">
    <property type="entry name" value="4FE4S_FER_1"/>
    <property type="match status" value="2"/>
</dbReference>
<keyword evidence="2" id="KW-1003">Cell membrane</keyword>
<dbReference type="PANTHER" id="PTHR30224:SF4">
    <property type="entry name" value="ELECTRON TRANSPORT PROTEIN YCCM-RELATED"/>
    <property type="match status" value="1"/>
</dbReference>
<dbReference type="Proteomes" id="UP000186400">
    <property type="component" value="Unassembled WGS sequence"/>
</dbReference>
<dbReference type="GO" id="GO:0005886">
    <property type="term" value="C:plasma membrane"/>
    <property type="evidence" value="ECO:0007669"/>
    <property type="project" value="UniProtKB-SubCell"/>
</dbReference>
<evidence type="ECO:0000256" key="2">
    <source>
        <dbReference type="ARBA" id="ARBA00022475"/>
    </source>
</evidence>
<feature type="transmembrane region" description="Helical" evidence="7">
    <location>
        <begin position="118"/>
        <end position="141"/>
    </location>
</feature>
<keyword evidence="6 7" id="KW-0472">Membrane</keyword>
<feature type="domain" description="4Fe-4S ferredoxin-type" evidence="8">
    <location>
        <begin position="229"/>
        <end position="259"/>
    </location>
</feature>
<evidence type="ECO:0000256" key="1">
    <source>
        <dbReference type="ARBA" id="ARBA00004236"/>
    </source>
</evidence>
<evidence type="ECO:0000259" key="8">
    <source>
        <dbReference type="PROSITE" id="PS51379"/>
    </source>
</evidence>
<evidence type="ECO:0000256" key="5">
    <source>
        <dbReference type="ARBA" id="ARBA00023014"/>
    </source>
</evidence>
<dbReference type="AlphaFoldDB" id="A0A1N6QSD4"/>
<evidence type="ECO:0000313" key="10">
    <source>
        <dbReference type="Proteomes" id="UP000186400"/>
    </source>
</evidence>
<keyword evidence="7" id="KW-1133">Transmembrane helix</keyword>
<protein>
    <submittedName>
        <fullName evidence="9">Polyferredoxin</fullName>
    </submittedName>
</protein>
<evidence type="ECO:0000256" key="6">
    <source>
        <dbReference type="ARBA" id="ARBA00023136"/>
    </source>
</evidence>
<keyword evidence="5" id="KW-0411">Iron-sulfur</keyword>
<keyword evidence="4" id="KW-0408">Iron</keyword>
<proteinExistence type="predicted"/>
<name>A0A1N6QSD4_9SPIO</name>
<keyword evidence="3" id="KW-0479">Metal-binding</keyword>
<keyword evidence="7" id="KW-0812">Transmembrane</keyword>
<dbReference type="PROSITE" id="PS51379">
    <property type="entry name" value="4FE4S_FER_2"/>
    <property type="match status" value="1"/>
</dbReference>
<sequence length="404" mass="43459">MNKPGRSMYRVLPQTALLVLVVAGATLRNRGFHTPLIPELPGLCPLGAVQALASLDWSRLAVPAGVILTALLAGPVFCGRLCPLGTLQEWAGRLGKRIFGKPLAPSPAQDTTLSRIRFAVLLLVILVSAPIPGVAGGFFSFDLDMINPSPAFIHLWTQAVPLSAVMILFTLLAVSIRTERPWCRWLCPYGALLGFIGKASPVKIRRVNESCLHCKKCDHSCPMGLTPSLVEAVRDGRCNRCEQCIPACPVQNTLSMATPPRTALFSKMRKPLSGPYQGRPGKEISGWSLTAVAVLLFFTPLLATGIIGTLRDSAATPLAGAPLSARDISPTMTLQELSEQAGKDSAELLELLRLPLELDTSLMLIDLEDEPGLEEITLGYIRAIFTDTSREPHSTTTAPGDTLK</sequence>
<evidence type="ECO:0000256" key="7">
    <source>
        <dbReference type="SAM" id="Phobius"/>
    </source>
</evidence>
<accession>A0A1N6QSD4</accession>
<gene>
    <name evidence="9" type="ORF">SAMN05920897_10533</name>
</gene>
<dbReference type="STRING" id="159291.SAMN05920897_10533"/>
<dbReference type="EMBL" id="FTMS01000005">
    <property type="protein sequence ID" value="SIQ19503.1"/>
    <property type="molecule type" value="Genomic_DNA"/>
</dbReference>
<keyword evidence="10" id="KW-1185">Reference proteome</keyword>
<evidence type="ECO:0000256" key="4">
    <source>
        <dbReference type="ARBA" id="ARBA00023004"/>
    </source>
</evidence>
<evidence type="ECO:0000256" key="3">
    <source>
        <dbReference type="ARBA" id="ARBA00022723"/>
    </source>
</evidence>
<organism evidence="9 10">
    <name type="scientific">Alkalispirochaeta americana</name>
    <dbReference type="NCBI Taxonomy" id="159291"/>
    <lineage>
        <taxon>Bacteria</taxon>
        <taxon>Pseudomonadati</taxon>
        <taxon>Spirochaetota</taxon>
        <taxon>Spirochaetia</taxon>
        <taxon>Spirochaetales</taxon>
        <taxon>Spirochaetaceae</taxon>
        <taxon>Alkalispirochaeta</taxon>
    </lineage>
</organism>
<dbReference type="RefSeq" id="WP_083943737.1">
    <property type="nucleotide sequence ID" value="NZ_FTMS01000005.1"/>
</dbReference>
<feature type="transmembrane region" description="Helical" evidence="7">
    <location>
        <begin position="153"/>
        <end position="174"/>
    </location>
</feature>
<dbReference type="InterPro" id="IPR017900">
    <property type="entry name" value="4Fe4S_Fe_S_CS"/>
</dbReference>
<evidence type="ECO:0000313" key="9">
    <source>
        <dbReference type="EMBL" id="SIQ19503.1"/>
    </source>
</evidence>
<reference evidence="9 10" key="1">
    <citation type="submission" date="2017-01" db="EMBL/GenBank/DDBJ databases">
        <authorList>
            <person name="Mah S.A."/>
            <person name="Swanson W.J."/>
            <person name="Moy G.W."/>
            <person name="Vacquier V.D."/>
        </authorList>
    </citation>
    <scope>NUCLEOTIDE SEQUENCE [LARGE SCALE GENOMIC DNA]</scope>
    <source>
        <strain evidence="9 10">ASpG1</strain>
    </source>
</reference>
<dbReference type="InterPro" id="IPR052378">
    <property type="entry name" value="NosR_regulator"/>
</dbReference>
<dbReference type="PANTHER" id="PTHR30224">
    <property type="entry name" value="ELECTRON TRANSPORT PROTEIN"/>
    <property type="match status" value="1"/>
</dbReference>
<comment type="subcellular location">
    <subcellularLocation>
        <location evidence="1">Cell membrane</location>
    </subcellularLocation>
</comment>
<feature type="transmembrane region" description="Helical" evidence="7">
    <location>
        <begin position="287"/>
        <end position="308"/>
    </location>
</feature>
<dbReference type="GO" id="GO:0051536">
    <property type="term" value="F:iron-sulfur cluster binding"/>
    <property type="evidence" value="ECO:0007669"/>
    <property type="project" value="UniProtKB-KW"/>
</dbReference>
<dbReference type="OrthoDB" id="9806398at2"/>
<dbReference type="GO" id="GO:0046872">
    <property type="term" value="F:metal ion binding"/>
    <property type="evidence" value="ECO:0007669"/>
    <property type="project" value="UniProtKB-KW"/>
</dbReference>
<dbReference type="InterPro" id="IPR017896">
    <property type="entry name" value="4Fe4S_Fe-S-bd"/>
</dbReference>
<dbReference type="Pfam" id="PF12801">
    <property type="entry name" value="Fer4_5"/>
    <property type="match status" value="2"/>
</dbReference>
<dbReference type="SUPFAM" id="SSF54862">
    <property type="entry name" value="4Fe-4S ferredoxins"/>
    <property type="match status" value="1"/>
</dbReference>